<evidence type="ECO:0000313" key="3">
    <source>
        <dbReference type="Proteomes" id="UP000318571"/>
    </source>
</evidence>
<dbReference type="EMBL" id="VCGU01000002">
    <property type="protein sequence ID" value="TRY79877.1"/>
    <property type="molecule type" value="Genomic_DNA"/>
</dbReference>
<protein>
    <submittedName>
        <fullName evidence="2">Uncharacterized protein</fullName>
    </submittedName>
</protein>
<dbReference type="AlphaFoldDB" id="A0A553PQB7"/>
<feature type="region of interest" description="Disordered" evidence="1">
    <location>
        <begin position="33"/>
        <end position="68"/>
    </location>
</feature>
<accession>A0A553PQB7</accession>
<keyword evidence="3" id="KW-1185">Reference proteome</keyword>
<name>A0A553PQB7_TIGCA</name>
<proteinExistence type="predicted"/>
<organism evidence="2 3">
    <name type="scientific">Tigriopus californicus</name>
    <name type="common">Marine copepod</name>
    <dbReference type="NCBI Taxonomy" id="6832"/>
    <lineage>
        <taxon>Eukaryota</taxon>
        <taxon>Metazoa</taxon>
        <taxon>Ecdysozoa</taxon>
        <taxon>Arthropoda</taxon>
        <taxon>Crustacea</taxon>
        <taxon>Multicrustacea</taxon>
        <taxon>Hexanauplia</taxon>
        <taxon>Copepoda</taxon>
        <taxon>Harpacticoida</taxon>
        <taxon>Harpacticidae</taxon>
        <taxon>Tigriopus</taxon>
    </lineage>
</organism>
<evidence type="ECO:0000313" key="2">
    <source>
        <dbReference type="EMBL" id="TRY79877.1"/>
    </source>
</evidence>
<gene>
    <name evidence="2" type="ORF">TCAL_16050</name>
</gene>
<evidence type="ECO:0000256" key="1">
    <source>
        <dbReference type="SAM" id="MobiDB-lite"/>
    </source>
</evidence>
<feature type="compositionally biased region" description="Polar residues" evidence="1">
    <location>
        <begin position="39"/>
        <end position="68"/>
    </location>
</feature>
<dbReference type="Proteomes" id="UP000318571">
    <property type="component" value="Chromosome 6"/>
</dbReference>
<sequence>MCGTKCVRESVESPEKFIYQDPRKGVWILRFGSEDPTMPKTTQDQVRTHSQTRTSTIPMSTYNEKVFA</sequence>
<reference evidence="2 3" key="1">
    <citation type="journal article" date="2018" name="Nat. Ecol. Evol.">
        <title>Genomic signatures of mitonuclear coevolution across populations of Tigriopus californicus.</title>
        <authorList>
            <person name="Barreto F.S."/>
            <person name="Watson E.T."/>
            <person name="Lima T.G."/>
            <person name="Willett C.S."/>
            <person name="Edmands S."/>
            <person name="Li W."/>
            <person name="Burton R.S."/>
        </authorList>
    </citation>
    <scope>NUCLEOTIDE SEQUENCE [LARGE SCALE GENOMIC DNA]</scope>
    <source>
        <strain evidence="2 3">San Diego</strain>
    </source>
</reference>
<comment type="caution">
    <text evidence="2">The sequence shown here is derived from an EMBL/GenBank/DDBJ whole genome shotgun (WGS) entry which is preliminary data.</text>
</comment>